<sequence length="93" mass="10194">MSILESAAIYMAVIANCSALGKCQKNCLATVREIRKNPCFQGDINKFQRFGSVHMNVPYVKSATRESYGVLDSCSIGLALQAVVVNDLQKYCV</sequence>
<reference evidence="1" key="2">
    <citation type="journal article" date="2021" name="Genome Biol. Evol.">
        <title>Developing a high-quality reference genome for a parasitic bivalve with doubly uniparental inheritance (Bivalvia: Unionida).</title>
        <authorList>
            <person name="Smith C.H."/>
        </authorList>
    </citation>
    <scope>NUCLEOTIDE SEQUENCE</scope>
    <source>
        <strain evidence="1">CHS0354</strain>
        <tissue evidence="1">Mantle</tissue>
    </source>
</reference>
<dbReference type="Proteomes" id="UP001195483">
    <property type="component" value="Unassembled WGS sequence"/>
</dbReference>
<comment type="caution">
    <text evidence="1">The sequence shown here is derived from an EMBL/GenBank/DDBJ whole genome shotgun (WGS) entry which is preliminary data.</text>
</comment>
<evidence type="ECO:0000313" key="2">
    <source>
        <dbReference type="Proteomes" id="UP001195483"/>
    </source>
</evidence>
<feature type="non-terminal residue" evidence="1">
    <location>
        <position position="93"/>
    </location>
</feature>
<organism evidence="1 2">
    <name type="scientific">Potamilus streckersoni</name>
    <dbReference type="NCBI Taxonomy" id="2493646"/>
    <lineage>
        <taxon>Eukaryota</taxon>
        <taxon>Metazoa</taxon>
        <taxon>Spiralia</taxon>
        <taxon>Lophotrochozoa</taxon>
        <taxon>Mollusca</taxon>
        <taxon>Bivalvia</taxon>
        <taxon>Autobranchia</taxon>
        <taxon>Heteroconchia</taxon>
        <taxon>Palaeoheterodonta</taxon>
        <taxon>Unionida</taxon>
        <taxon>Unionoidea</taxon>
        <taxon>Unionidae</taxon>
        <taxon>Ambleminae</taxon>
        <taxon>Lampsilini</taxon>
        <taxon>Potamilus</taxon>
    </lineage>
</organism>
<keyword evidence="2" id="KW-1185">Reference proteome</keyword>
<gene>
    <name evidence="1" type="ORF">CHS0354_025444</name>
</gene>
<protein>
    <submittedName>
        <fullName evidence="1">Uncharacterized protein</fullName>
    </submittedName>
</protein>
<dbReference type="AlphaFoldDB" id="A0AAE0T5Q0"/>
<accession>A0AAE0T5Q0</accession>
<proteinExistence type="predicted"/>
<name>A0AAE0T5Q0_9BIVA</name>
<evidence type="ECO:0000313" key="1">
    <source>
        <dbReference type="EMBL" id="KAK3604317.1"/>
    </source>
</evidence>
<reference evidence="1" key="3">
    <citation type="submission" date="2023-05" db="EMBL/GenBank/DDBJ databases">
        <authorList>
            <person name="Smith C.H."/>
        </authorList>
    </citation>
    <scope>NUCLEOTIDE SEQUENCE</scope>
    <source>
        <strain evidence="1">CHS0354</strain>
        <tissue evidence="1">Mantle</tissue>
    </source>
</reference>
<dbReference type="EMBL" id="JAEAOA010001515">
    <property type="protein sequence ID" value="KAK3604317.1"/>
    <property type="molecule type" value="Genomic_DNA"/>
</dbReference>
<reference evidence="1" key="1">
    <citation type="journal article" date="2021" name="Genome Biol. Evol.">
        <title>A High-Quality Reference Genome for a Parasitic Bivalve with Doubly Uniparental Inheritance (Bivalvia: Unionida).</title>
        <authorList>
            <person name="Smith C.H."/>
        </authorList>
    </citation>
    <scope>NUCLEOTIDE SEQUENCE</scope>
    <source>
        <strain evidence="1">CHS0354</strain>
    </source>
</reference>